<reference evidence="2" key="1">
    <citation type="submission" date="2024-03" db="EMBL/GenBank/DDBJ databases">
        <title>This phage originates from the Bacteriophage catalogue of the Bacteriophage Competence Centre, Department of Microbiology und Biotechnology, Max Rubner-Institut, Kiel, Germany.</title>
        <authorList>
            <person name="Sprotte S."/>
            <person name="Brinks E."/>
        </authorList>
    </citation>
    <scope>NUCLEOTIDE SEQUENCE</scope>
</reference>
<protein>
    <recommendedName>
        <fullName evidence="3">Ribosome alternative rescue factor ArfA</fullName>
    </recommendedName>
</protein>
<dbReference type="InterPro" id="IPR013232">
    <property type="entry name" value="Phage_T7_Gp1.1"/>
</dbReference>
<evidence type="ECO:0000313" key="2">
    <source>
        <dbReference type="EMBL" id="XCD29903.1"/>
    </source>
</evidence>
<evidence type="ECO:0008006" key="3">
    <source>
        <dbReference type="Google" id="ProtNLM"/>
    </source>
</evidence>
<accession>A0AAU8BVL7</accession>
<dbReference type="Pfam" id="PF08200">
    <property type="entry name" value="Phage_T7_1_1"/>
    <property type="match status" value="1"/>
</dbReference>
<sequence length="44" mass="5386">MRNFEKIRTNKQRRQAGELTDAGRFRKKTQSRGYGVKRKQWEMN</sequence>
<evidence type="ECO:0000256" key="1">
    <source>
        <dbReference type="SAM" id="MobiDB-lite"/>
    </source>
</evidence>
<dbReference type="EMBL" id="PP554580">
    <property type="protein sequence ID" value="XCD29903.1"/>
    <property type="molecule type" value="Genomic_DNA"/>
</dbReference>
<proteinExistence type="predicted"/>
<organism evidence="2">
    <name type="scientific">Salmonella phage PMBT35</name>
    <dbReference type="NCBI Taxonomy" id="3137287"/>
    <lineage>
        <taxon>Viruses</taxon>
    </lineage>
</organism>
<feature type="compositionally biased region" description="Basic residues" evidence="1">
    <location>
        <begin position="25"/>
        <end position="38"/>
    </location>
</feature>
<name>A0AAU8BVL7_9VIRU</name>
<feature type="region of interest" description="Disordered" evidence="1">
    <location>
        <begin position="1"/>
        <end position="44"/>
    </location>
</feature>